<evidence type="ECO:0000256" key="2">
    <source>
        <dbReference type="ARBA" id="ARBA00022692"/>
    </source>
</evidence>
<feature type="transmembrane region" description="Helical" evidence="5">
    <location>
        <begin position="133"/>
        <end position="155"/>
    </location>
</feature>
<keyword evidence="3 5" id="KW-1133">Transmembrane helix</keyword>
<keyword evidence="2 5" id="KW-0812">Transmembrane</keyword>
<evidence type="ECO:0008006" key="8">
    <source>
        <dbReference type="Google" id="ProtNLM"/>
    </source>
</evidence>
<gene>
    <name evidence="6" type="primary">ga28196</name>
    <name evidence="6" type="ORF">PR202_ga28196</name>
</gene>
<dbReference type="GO" id="GO:0016020">
    <property type="term" value="C:membrane"/>
    <property type="evidence" value="ECO:0007669"/>
    <property type="project" value="UniProtKB-SubCell"/>
</dbReference>
<feature type="transmembrane region" description="Helical" evidence="5">
    <location>
        <begin position="161"/>
        <end position="185"/>
    </location>
</feature>
<comment type="similarity">
    <text evidence="5">Belongs to the BI1 family.</text>
</comment>
<protein>
    <recommendedName>
        <fullName evidence="8">BI1-like protein</fullName>
    </recommendedName>
</protein>
<feature type="transmembrane region" description="Helical" evidence="5">
    <location>
        <begin position="43"/>
        <end position="64"/>
    </location>
</feature>
<dbReference type="PROSITE" id="PS51257">
    <property type="entry name" value="PROKAR_LIPOPROTEIN"/>
    <property type="match status" value="1"/>
</dbReference>
<comment type="caution">
    <text evidence="6">The sequence shown here is derived from an EMBL/GenBank/DDBJ whole genome shotgun (WGS) entry which is preliminary data.</text>
</comment>
<dbReference type="AlphaFoldDB" id="A0AAV5DI31"/>
<reference evidence="6" key="2">
    <citation type="submission" date="2021-12" db="EMBL/GenBank/DDBJ databases">
        <title>Resequencing data analysis of finger millet.</title>
        <authorList>
            <person name="Hatakeyama M."/>
            <person name="Aluri S."/>
            <person name="Balachadran M.T."/>
            <person name="Sivarajan S.R."/>
            <person name="Poveda L."/>
            <person name="Shimizu-Inatsugi R."/>
            <person name="Schlapbach R."/>
            <person name="Sreeman S.M."/>
            <person name="Shimizu K.K."/>
        </authorList>
    </citation>
    <scope>NUCLEOTIDE SEQUENCE</scope>
</reference>
<dbReference type="PANTHER" id="PTHR23291:SF40">
    <property type="entry name" value="OS07G0177200 PROTEIN"/>
    <property type="match status" value="1"/>
</dbReference>
<reference evidence="6" key="1">
    <citation type="journal article" date="2018" name="DNA Res.">
        <title>Multiple hybrid de novo genome assembly of finger millet, an orphan allotetraploid crop.</title>
        <authorList>
            <person name="Hatakeyama M."/>
            <person name="Aluri S."/>
            <person name="Balachadran M.T."/>
            <person name="Sivarajan S.R."/>
            <person name="Patrignani A."/>
            <person name="Gruter S."/>
            <person name="Poveda L."/>
            <person name="Shimizu-Inatsugi R."/>
            <person name="Baeten J."/>
            <person name="Francoijs K.J."/>
            <person name="Nataraja K.N."/>
            <person name="Reddy Y.A.N."/>
            <person name="Phadnis S."/>
            <person name="Ravikumar R.L."/>
            <person name="Schlapbach R."/>
            <person name="Sreeman S.M."/>
            <person name="Shimizu K.K."/>
        </authorList>
    </citation>
    <scope>NUCLEOTIDE SEQUENCE</scope>
</reference>
<accession>A0AAV5DI31</accession>
<evidence type="ECO:0000256" key="1">
    <source>
        <dbReference type="ARBA" id="ARBA00004141"/>
    </source>
</evidence>
<name>A0AAV5DI31_ELECO</name>
<feature type="transmembrane region" description="Helical" evidence="5">
    <location>
        <begin position="223"/>
        <end position="245"/>
    </location>
</feature>
<evidence type="ECO:0000256" key="3">
    <source>
        <dbReference type="ARBA" id="ARBA00022989"/>
    </source>
</evidence>
<evidence type="ECO:0000313" key="6">
    <source>
        <dbReference type="EMBL" id="GJN10130.1"/>
    </source>
</evidence>
<evidence type="ECO:0000256" key="4">
    <source>
        <dbReference type="ARBA" id="ARBA00023136"/>
    </source>
</evidence>
<dbReference type="Proteomes" id="UP001054889">
    <property type="component" value="Unassembled WGS sequence"/>
</dbReference>
<evidence type="ECO:0000256" key="5">
    <source>
        <dbReference type="RuleBase" id="RU004379"/>
    </source>
</evidence>
<organism evidence="6 7">
    <name type="scientific">Eleusine coracana subsp. coracana</name>
    <dbReference type="NCBI Taxonomy" id="191504"/>
    <lineage>
        <taxon>Eukaryota</taxon>
        <taxon>Viridiplantae</taxon>
        <taxon>Streptophyta</taxon>
        <taxon>Embryophyta</taxon>
        <taxon>Tracheophyta</taxon>
        <taxon>Spermatophyta</taxon>
        <taxon>Magnoliopsida</taxon>
        <taxon>Liliopsida</taxon>
        <taxon>Poales</taxon>
        <taxon>Poaceae</taxon>
        <taxon>PACMAD clade</taxon>
        <taxon>Chloridoideae</taxon>
        <taxon>Cynodonteae</taxon>
        <taxon>Eleusininae</taxon>
        <taxon>Eleusine</taxon>
    </lineage>
</organism>
<evidence type="ECO:0000313" key="7">
    <source>
        <dbReference type="Proteomes" id="UP001054889"/>
    </source>
</evidence>
<dbReference type="InterPro" id="IPR006214">
    <property type="entry name" value="Bax_inhibitor_1-related"/>
</dbReference>
<sequence>MGKAGDHHHGVEAVGGFPPPGSGACPPYMIENPQLRWAFIRKVYVIVAMQMLATVAVAAAVYFAPAIRRFFAARTTAALVAFVAIIISPIILMVPMVFLRKRHPINLFLLALFTICESFAVGLGCLSAKGIIVIEAASLTFVVVFGLTLYTFWAAKRGHDFSFLGPFLIAASLILVIYCLVQFLLPMGKVAMTVYGCIAALVFSGFIIYDTDNLIKRHSYDEYVTAAISLYLDVINIFMSIVTCLNSSD</sequence>
<feature type="transmembrane region" description="Helical" evidence="5">
    <location>
        <begin position="192"/>
        <end position="211"/>
    </location>
</feature>
<dbReference type="PANTHER" id="PTHR23291">
    <property type="entry name" value="BAX INHIBITOR-RELATED"/>
    <property type="match status" value="1"/>
</dbReference>
<keyword evidence="4 5" id="KW-0472">Membrane</keyword>
<feature type="transmembrane region" description="Helical" evidence="5">
    <location>
        <begin position="76"/>
        <end position="99"/>
    </location>
</feature>
<dbReference type="EMBL" id="BQKI01000017">
    <property type="protein sequence ID" value="GJN10130.1"/>
    <property type="molecule type" value="Genomic_DNA"/>
</dbReference>
<proteinExistence type="inferred from homology"/>
<keyword evidence="7" id="KW-1185">Reference proteome</keyword>
<dbReference type="Pfam" id="PF01027">
    <property type="entry name" value="Bax1-I"/>
    <property type="match status" value="1"/>
</dbReference>
<feature type="transmembrane region" description="Helical" evidence="5">
    <location>
        <begin position="105"/>
        <end position="126"/>
    </location>
</feature>
<comment type="subcellular location">
    <subcellularLocation>
        <location evidence="1">Membrane</location>
        <topology evidence="1">Multi-pass membrane protein</topology>
    </subcellularLocation>
</comment>